<reference evidence="3" key="1">
    <citation type="journal article" date="2019" name="Int. J. Syst. Evol. Microbiol.">
        <title>The Global Catalogue of Microorganisms (GCM) 10K type strain sequencing project: providing services to taxonomists for standard genome sequencing and annotation.</title>
        <authorList>
            <consortium name="The Broad Institute Genomics Platform"/>
            <consortium name="The Broad Institute Genome Sequencing Center for Infectious Disease"/>
            <person name="Wu L."/>
            <person name="Ma J."/>
        </authorList>
    </citation>
    <scope>NUCLEOTIDE SEQUENCE [LARGE SCALE GENOMIC DNA]</scope>
    <source>
        <strain evidence="3">CGMCC 4.7192</strain>
    </source>
</reference>
<keyword evidence="1" id="KW-0812">Transmembrane</keyword>
<protein>
    <submittedName>
        <fullName evidence="2">Uncharacterized protein</fullName>
    </submittedName>
</protein>
<organism evidence="2 3">
    <name type="scientific">Kiloniella antarctica</name>
    <dbReference type="NCBI Taxonomy" id="1550907"/>
    <lineage>
        <taxon>Bacteria</taxon>
        <taxon>Pseudomonadati</taxon>
        <taxon>Pseudomonadota</taxon>
        <taxon>Alphaproteobacteria</taxon>
        <taxon>Rhodospirillales</taxon>
        <taxon>Kiloniellaceae</taxon>
        <taxon>Kiloniella</taxon>
    </lineage>
</organism>
<name>A0ABW5BK03_9PROT</name>
<keyword evidence="1" id="KW-0472">Membrane</keyword>
<evidence type="ECO:0000313" key="2">
    <source>
        <dbReference type="EMBL" id="MFD2205111.1"/>
    </source>
</evidence>
<dbReference type="Proteomes" id="UP001597294">
    <property type="component" value="Unassembled WGS sequence"/>
</dbReference>
<keyword evidence="3" id="KW-1185">Reference proteome</keyword>
<comment type="caution">
    <text evidence="2">The sequence shown here is derived from an EMBL/GenBank/DDBJ whole genome shotgun (WGS) entry which is preliminary data.</text>
</comment>
<dbReference type="EMBL" id="JBHUII010000001">
    <property type="protein sequence ID" value="MFD2205111.1"/>
    <property type="molecule type" value="Genomic_DNA"/>
</dbReference>
<dbReference type="RefSeq" id="WP_380249338.1">
    <property type="nucleotide sequence ID" value="NZ_JBHUII010000001.1"/>
</dbReference>
<evidence type="ECO:0000313" key="3">
    <source>
        <dbReference type="Proteomes" id="UP001597294"/>
    </source>
</evidence>
<accession>A0ABW5BK03</accession>
<sequence length="130" mass="14858">MALAELDERKGASTKAAFKDDKKISTDLFIKHYFERISPEVAATFTDDQKHAIKQMFGARGYAKHPVEIRRSIPFGRNRFYLIFLLGRERRAYDRLKTEGQASGYVAYALASAFWLAPAIMLAVIIHFLN</sequence>
<proteinExistence type="predicted"/>
<keyword evidence="1" id="KW-1133">Transmembrane helix</keyword>
<evidence type="ECO:0000256" key="1">
    <source>
        <dbReference type="SAM" id="Phobius"/>
    </source>
</evidence>
<gene>
    <name evidence="2" type="ORF">ACFSKO_05800</name>
</gene>
<feature type="transmembrane region" description="Helical" evidence="1">
    <location>
        <begin position="105"/>
        <end position="129"/>
    </location>
</feature>